<evidence type="ECO:0000313" key="3">
    <source>
        <dbReference type="EMBL" id="KAJ1089008.1"/>
    </source>
</evidence>
<comment type="caution">
    <text evidence="3">The sequence shown here is derived from an EMBL/GenBank/DDBJ whole genome shotgun (WGS) entry which is preliminary data.</text>
</comment>
<keyword evidence="4" id="KW-1185">Reference proteome</keyword>
<dbReference type="PROSITE" id="PS50158">
    <property type="entry name" value="ZF_CCHC"/>
    <property type="match status" value="1"/>
</dbReference>
<dbReference type="InterPro" id="IPR001878">
    <property type="entry name" value="Znf_CCHC"/>
</dbReference>
<evidence type="ECO:0000259" key="2">
    <source>
        <dbReference type="PROSITE" id="PS50158"/>
    </source>
</evidence>
<proteinExistence type="predicted"/>
<keyword evidence="1" id="KW-0862">Zinc</keyword>
<dbReference type="InterPro" id="IPR008919">
    <property type="entry name" value="Retrov_capsid_N"/>
</dbReference>
<keyword evidence="1" id="KW-0479">Metal-binding</keyword>
<dbReference type="InterPro" id="IPR036875">
    <property type="entry name" value="Znf_CCHC_sf"/>
</dbReference>
<protein>
    <recommendedName>
        <fullName evidence="2">CCHC-type domain-containing protein</fullName>
    </recommendedName>
</protein>
<dbReference type="PANTHER" id="PTHR33166">
    <property type="entry name" value="GAG_P30 DOMAIN-CONTAINING PROTEIN"/>
    <property type="match status" value="1"/>
</dbReference>
<evidence type="ECO:0000256" key="1">
    <source>
        <dbReference type="PROSITE-ProRule" id="PRU00047"/>
    </source>
</evidence>
<evidence type="ECO:0000313" key="4">
    <source>
        <dbReference type="Proteomes" id="UP001066276"/>
    </source>
</evidence>
<dbReference type="GO" id="GO:0016032">
    <property type="term" value="P:viral process"/>
    <property type="evidence" value="ECO:0007669"/>
    <property type="project" value="InterPro"/>
</dbReference>
<dbReference type="Proteomes" id="UP001066276">
    <property type="component" value="Chromosome 11"/>
</dbReference>
<dbReference type="SUPFAM" id="SSF47943">
    <property type="entry name" value="Retrovirus capsid protein, N-terminal core domain"/>
    <property type="match status" value="1"/>
</dbReference>
<name>A0AAV7LJH9_PLEWA</name>
<organism evidence="3 4">
    <name type="scientific">Pleurodeles waltl</name>
    <name type="common">Iberian ribbed newt</name>
    <dbReference type="NCBI Taxonomy" id="8319"/>
    <lineage>
        <taxon>Eukaryota</taxon>
        <taxon>Metazoa</taxon>
        <taxon>Chordata</taxon>
        <taxon>Craniata</taxon>
        <taxon>Vertebrata</taxon>
        <taxon>Euteleostomi</taxon>
        <taxon>Amphibia</taxon>
        <taxon>Batrachia</taxon>
        <taxon>Caudata</taxon>
        <taxon>Salamandroidea</taxon>
        <taxon>Salamandridae</taxon>
        <taxon>Pleurodelinae</taxon>
        <taxon>Pleurodeles</taxon>
    </lineage>
</organism>
<dbReference type="GO" id="GO:0008270">
    <property type="term" value="F:zinc ion binding"/>
    <property type="evidence" value="ECO:0007669"/>
    <property type="project" value="UniProtKB-KW"/>
</dbReference>
<dbReference type="InterPro" id="IPR050462">
    <property type="entry name" value="Retroviral_Gag-Pol_poly"/>
</dbReference>
<dbReference type="GO" id="GO:0003676">
    <property type="term" value="F:nucleic acid binding"/>
    <property type="evidence" value="ECO:0007669"/>
    <property type="project" value="InterPro"/>
</dbReference>
<dbReference type="EMBL" id="JANPWB010000015">
    <property type="protein sequence ID" value="KAJ1089008.1"/>
    <property type="molecule type" value="Genomic_DNA"/>
</dbReference>
<reference evidence="3" key="1">
    <citation type="journal article" date="2022" name="bioRxiv">
        <title>Sequencing and chromosome-scale assembly of the giantPleurodeles waltlgenome.</title>
        <authorList>
            <person name="Brown T."/>
            <person name="Elewa A."/>
            <person name="Iarovenko S."/>
            <person name="Subramanian E."/>
            <person name="Araus A.J."/>
            <person name="Petzold A."/>
            <person name="Susuki M."/>
            <person name="Suzuki K.-i.T."/>
            <person name="Hayashi T."/>
            <person name="Toyoda A."/>
            <person name="Oliveira C."/>
            <person name="Osipova E."/>
            <person name="Leigh N.D."/>
            <person name="Simon A."/>
            <person name="Yun M.H."/>
        </authorList>
    </citation>
    <scope>NUCLEOTIDE SEQUENCE</scope>
    <source>
        <strain evidence="3">20211129_DDA</strain>
        <tissue evidence="3">Liver</tissue>
    </source>
</reference>
<dbReference type="SMART" id="SM00343">
    <property type="entry name" value="ZnF_C2HC"/>
    <property type="match status" value="1"/>
</dbReference>
<sequence>MAVGPPVPLYAQAKPSVCDQGIMTQEITRGGFVGSSQGVTPVEPTFERSRSLLHFSAIEAPPDAMRQSGLGLLTTQISSTNIPQTPIVQAGNISLQGLTVQQLNDWLDKLNSPQTTPAATGRSEGEEYLHFVRLGMEANELVEGSMGVNRRESYTETELRYLCPKITKEVSRVHQRLANLAVKYGIDLESTKHLKRSYRLDFEPKDFEHMRSTGIKAHLKEILQSAQVWGAIEKWEGRWAKKTDMRKSDCIEQPPKASQDVSVVKMLPMREDAGGVLVHVPWTRGDILSFTNDFPRLREKPIEWYQQTDRFLKLSKCLWEDLNTLFEIIVPVDLWLECKRIVDWPAAELARDRVTGAPSPEVMRYYYKVIEFLKQRVLLQNVDWQKIDRTAQEPKESKHACYERLLKAFKNYSGTEVVEAKDMNHLVFRFVEGLRPEISQMIRNHLICWQVKLIDEVLQYAKYCSDDIELKQRKLKEKTMVMQIKTAQSGMQGGCLQQIVQKPQEKGMFQAQVRGRGRGGFVNRSTDLITIVVQNDVQGMKKMLPCHACGGVGHWKRECPMMVQEGVVQQSNDVSAFQNVKGPRLRGPNPNFQNNMIQMQGLQPMQQMPRVQPMQIQ</sequence>
<dbReference type="Pfam" id="PF00098">
    <property type="entry name" value="zf-CCHC"/>
    <property type="match status" value="1"/>
</dbReference>
<accession>A0AAV7LJH9</accession>
<gene>
    <name evidence="3" type="ORF">NDU88_002162</name>
</gene>
<dbReference type="SUPFAM" id="SSF57756">
    <property type="entry name" value="Retrovirus zinc finger-like domains"/>
    <property type="match status" value="1"/>
</dbReference>
<dbReference type="AlphaFoldDB" id="A0AAV7LJH9"/>
<feature type="domain" description="CCHC-type" evidence="2">
    <location>
        <begin position="546"/>
        <end position="560"/>
    </location>
</feature>
<keyword evidence="1" id="KW-0863">Zinc-finger</keyword>